<dbReference type="RefSeq" id="WP_092854495.1">
    <property type="nucleotide sequence ID" value="NZ_FMAH01000041.1"/>
</dbReference>
<sequence length="87" mass="9763">MLTCGIWHGPVSFQLHPFGAFRTIKSSSEALDYLLTYWPVEHVEAYEDALVICRAAIEGKSNPELAKDAFIVAAYEAGIHMKLGYFR</sequence>
<gene>
    <name evidence="1" type="ORF">GA0061102_104140</name>
</gene>
<protein>
    <recommendedName>
        <fullName evidence="3">DUF982 domain-containing protein</fullName>
    </recommendedName>
</protein>
<dbReference type="EMBL" id="FMAH01000041">
    <property type="protein sequence ID" value="SCB43821.1"/>
    <property type="molecule type" value="Genomic_DNA"/>
</dbReference>
<dbReference type="OrthoDB" id="8084653at2"/>
<dbReference type="InterPro" id="IPR010385">
    <property type="entry name" value="DUF982"/>
</dbReference>
<organism evidence="1 2">
    <name type="scientific">Rhizobium miluonense</name>
    <dbReference type="NCBI Taxonomy" id="411945"/>
    <lineage>
        <taxon>Bacteria</taxon>
        <taxon>Pseudomonadati</taxon>
        <taxon>Pseudomonadota</taxon>
        <taxon>Alphaproteobacteria</taxon>
        <taxon>Hyphomicrobiales</taxon>
        <taxon>Rhizobiaceae</taxon>
        <taxon>Rhizobium/Agrobacterium group</taxon>
        <taxon>Rhizobium</taxon>
    </lineage>
</organism>
<dbReference type="Proteomes" id="UP000199435">
    <property type="component" value="Unassembled WGS sequence"/>
</dbReference>
<evidence type="ECO:0008006" key="3">
    <source>
        <dbReference type="Google" id="ProtNLM"/>
    </source>
</evidence>
<dbReference type="AlphaFoldDB" id="A0A1C3WV19"/>
<name>A0A1C3WV19_9HYPH</name>
<evidence type="ECO:0000313" key="2">
    <source>
        <dbReference type="Proteomes" id="UP000199435"/>
    </source>
</evidence>
<reference evidence="2" key="1">
    <citation type="submission" date="2016-08" db="EMBL/GenBank/DDBJ databases">
        <authorList>
            <person name="Varghese N."/>
            <person name="Submissions Spin"/>
        </authorList>
    </citation>
    <scope>NUCLEOTIDE SEQUENCE [LARGE SCALE GENOMIC DNA]</scope>
    <source>
        <strain evidence="2">HAMBI 2971</strain>
    </source>
</reference>
<dbReference type="Gene3D" id="6.10.250.730">
    <property type="match status" value="1"/>
</dbReference>
<evidence type="ECO:0000313" key="1">
    <source>
        <dbReference type="EMBL" id="SCB43821.1"/>
    </source>
</evidence>
<accession>A0A1C3WV19</accession>
<dbReference type="Pfam" id="PF06169">
    <property type="entry name" value="DUF982"/>
    <property type="match status" value="1"/>
</dbReference>
<keyword evidence="2" id="KW-1185">Reference proteome</keyword>
<proteinExistence type="predicted"/>